<gene>
    <name evidence="2" type="ORF">UCDDA912_g06756</name>
</gene>
<keyword evidence="3" id="KW-1185">Reference proteome</keyword>
<evidence type="ECO:0000313" key="2">
    <source>
        <dbReference type="EMBL" id="KKY33286.1"/>
    </source>
</evidence>
<name>A0A0G2FGN1_9PEZI</name>
<proteinExistence type="predicted"/>
<sequence length="202" mass="20678">MKFQILSAASIVASAAAAPSLVARQNGTIPDGTPFNLVSIRSGSNLQYASFSAVRGGLALNAPEQGADCVDGEQNYATFSLSQGELLLYTPGDVQQKLYTDRSGMGQGVLQYSTQPGGYLPGRNSETKGWQLDQYGDLTFDGASLLACPSSIAGASSVWISTGAASPGGNSNCTGIAARATVATEPVACTYSFTPLSNSTTA</sequence>
<feature type="chain" id="PRO_5002544069" evidence="1">
    <location>
        <begin position="18"/>
        <end position="202"/>
    </location>
</feature>
<keyword evidence="1" id="KW-0732">Signal</keyword>
<evidence type="ECO:0000313" key="3">
    <source>
        <dbReference type="Proteomes" id="UP000034680"/>
    </source>
</evidence>
<protein>
    <submittedName>
        <fullName evidence="2">Putative cell wall protein</fullName>
    </submittedName>
</protein>
<reference evidence="2 3" key="1">
    <citation type="submission" date="2015-05" db="EMBL/GenBank/DDBJ databases">
        <title>Distinctive expansion of gene families associated with plant cell wall degradation and secondary metabolism in the genomes of grapevine trunk pathogens.</title>
        <authorList>
            <person name="Lawrence D.P."/>
            <person name="Travadon R."/>
            <person name="Rolshausen P.E."/>
            <person name="Baumgartner K."/>
        </authorList>
    </citation>
    <scope>NUCLEOTIDE SEQUENCE [LARGE SCALE GENOMIC DNA]</scope>
    <source>
        <strain evidence="2">DA912</strain>
    </source>
</reference>
<accession>A0A0G2FGN1</accession>
<evidence type="ECO:0000256" key="1">
    <source>
        <dbReference type="SAM" id="SignalP"/>
    </source>
</evidence>
<dbReference type="AlphaFoldDB" id="A0A0G2FGN1"/>
<reference evidence="2 3" key="2">
    <citation type="submission" date="2015-05" db="EMBL/GenBank/DDBJ databases">
        <authorList>
            <person name="Morales-Cruz A."/>
            <person name="Amrine K.C."/>
            <person name="Cantu D."/>
        </authorList>
    </citation>
    <scope>NUCLEOTIDE SEQUENCE [LARGE SCALE GENOMIC DNA]</scope>
    <source>
        <strain evidence="2">DA912</strain>
    </source>
</reference>
<dbReference type="Proteomes" id="UP000034680">
    <property type="component" value="Unassembled WGS sequence"/>
</dbReference>
<dbReference type="EMBL" id="LCUC01000249">
    <property type="protein sequence ID" value="KKY33286.1"/>
    <property type="molecule type" value="Genomic_DNA"/>
</dbReference>
<dbReference type="OrthoDB" id="4093325at2759"/>
<comment type="caution">
    <text evidence="2">The sequence shown here is derived from an EMBL/GenBank/DDBJ whole genome shotgun (WGS) entry which is preliminary data.</text>
</comment>
<feature type="signal peptide" evidence="1">
    <location>
        <begin position="1"/>
        <end position="17"/>
    </location>
</feature>
<organism evidence="2 3">
    <name type="scientific">Diaporthe ampelina</name>
    <dbReference type="NCBI Taxonomy" id="1214573"/>
    <lineage>
        <taxon>Eukaryota</taxon>
        <taxon>Fungi</taxon>
        <taxon>Dikarya</taxon>
        <taxon>Ascomycota</taxon>
        <taxon>Pezizomycotina</taxon>
        <taxon>Sordariomycetes</taxon>
        <taxon>Sordariomycetidae</taxon>
        <taxon>Diaporthales</taxon>
        <taxon>Diaporthaceae</taxon>
        <taxon>Diaporthe</taxon>
    </lineage>
</organism>